<keyword evidence="2" id="KW-1185">Reference proteome</keyword>
<evidence type="ECO:0000313" key="1">
    <source>
        <dbReference type="EMBL" id="KAI9907696.1"/>
    </source>
</evidence>
<name>A0ACC0VPK9_9STRA</name>
<dbReference type="Proteomes" id="UP001163321">
    <property type="component" value="Chromosome 8"/>
</dbReference>
<evidence type="ECO:0000313" key="2">
    <source>
        <dbReference type="Proteomes" id="UP001163321"/>
    </source>
</evidence>
<comment type="caution">
    <text evidence="1">The sequence shown here is derived from an EMBL/GenBank/DDBJ whole genome shotgun (WGS) entry which is preliminary data.</text>
</comment>
<gene>
    <name evidence="1" type="ORF">PsorP6_003263</name>
</gene>
<proteinExistence type="predicted"/>
<protein>
    <submittedName>
        <fullName evidence="1">Uncharacterized protein</fullName>
    </submittedName>
</protein>
<reference evidence="1 2" key="1">
    <citation type="journal article" date="2022" name="bioRxiv">
        <title>The genome of the oomycete Peronosclerospora sorghi, a cosmopolitan pathogen of maize and sorghum, is inflated with dispersed pseudogenes.</title>
        <authorList>
            <person name="Fletcher K."/>
            <person name="Martin F."/>
            <person name="Isakeit T."/>
            <person name="Cavanaugh K."/>
            <person name="Magill C."/>
            <person name="Michelmore R."/>
        </authorList>
    </citation>
    <scope>NUCLEOTIDE SEQUENCE [LARGE SCALE GENOMIC DNA]</scope>
    <source>
        <strain evidence="1">P6</strain>
    </source>
</reference>
<sequence length="79" mass="8837">MGYLAKLTSIIPVSTVLDEGIKCSLLSKLISRITISLTIYSRKGSRTPSTEHFLYLVLRGPKNPTKTRKNEVGNLQYIL</sequence>
<dbReference type="EMBL" id="CM047587">
    <property type="protein sequence ID" value="KAI9907696.1"/>
    <property type="molecule type" value="Genomic_DNA"/>
</dbReference>
<organism evidence="1 2">
    <name type="scientific">Peronosclerospora sorghi</name>
    <dbReference type="NCBI Taxonomy" id="230839"/>
    <lineage>
        <taxon>Eukaryota</taxon>
        <taxon>Sar</taxon>
        <taxon>Stramenopiles</taxon>
        <taxon>Oomycota</taxon>
        <taxon>Peronosporomycetes</taxon>
        <taxon>Peronosporales</taxon>
        <taxon>Peronosporaceae</taxon>
        <taxon>Peronosclerospora</taxon>
    </lineage>
</organism>
<accession>A0ACC0VPK9</accession>